<sequence>MSRAFPPGPVDPAAGRAGRVGVSAFVLLAALTLWVTRAHGHLLPADAGLHAWSVAHRPAPAVAAARAVTDTGTGVIPYAALLLVGLYVGRTARQRCGLASALMVCLGAGQALRYAAMSVVARPRPPVGDWAAHASGWSFPSGHTTTAAMTAGLAIAALSLGGRRVSRLAICVIGLWGAAVGLSRVYLGVHWFTDVLAGWLLAAGWVCLVVRTYLRRAPAAGRGEA</sequence>
<keyword evidence="4" id="KW-1185">Reference proteome</keyword>
<dbReference type="RefSeq" id="WP_395509105.1">
    <property type="nucleotide sequence ID" value="NZ_JBBDHD010000016.1"/>
</dbReference>
<feature type="transmembrane region" description="Helical" evidence="1">
    <location>
        <begin position="195"/>
        <end position="214"/>
    </location>
</feature>
<dbReference type="Pfam" id="PF01569">
    <property type="entry name" value="PAP2"/>
    <property type="match status" value="1"/>
</dbReference>
<proteinExistence type="predicted"/>
<feature type="transmembrane region" description="Helical" evidence="1">
    <location>
        <begin position="141"/>
        <end position="161"/>
    </location>
</feature>
<dbReference type="CDD" id="cd03392">
    <property type="entry name" value="PAP2_like_2"/>
    <property type="match status" value="1"/>
</dbReference>
<accession>A0ABW7PA33</accession>
<evidence type="ECO:0000256" key="1">
    <source>
        <dbReference type="SAM" id="Phobius"/>
    </source>
</evidence>
<keyword evidence="1" id="KW-1133">Transmembrane helix</keyword>
<dbReference type="InterPro" id="IPR000326">
    <property type="entry name" value="PAP2/HPO"/>
</dbReference>
<gene>
    <name evidence="3" type="ORF">WDV06_08970</name>
</gene>
<dbReference type="SMART" id="SM00014">
    <property type="entry name" value="acidPPc"/>
    <property type="match status" value="1"/>
</dbReference>
<name>A0ABW7PA33_9ACTN</name>
<evidence type="ECO:0000313" key="4">
    <source>
        <dbReference type="Proteomes" id="UP001610631"/>
    </source>
</evidence>
<dbReference type="PANTHER" id="PTHR14969">
    <property type="entry name" value="SPHINGOSINE-1-PHOSPHATE PHOSPHOHYDROLASE"/>
    <property type="match status" value="1"/>
</dbReference>
<evidence type="ECO:0000313" key="3">
    <source>
        <dbReference type="EMBL" id="MFH7595223.1"/>
    </source>
</evidence>
<dbReference type="PANTHER" id="PTHR14969:SF13">
    <property type="entry name" value="AT30094P"/>
    <property type="match status" value="1"/>
</dbReference>
<dbReference type="SUPFAM" id="SSF48317">
    <property type="entry name" value="Acid phosphatase/Vanadium-dependent haloperoxidase"/>
    <property type="match status" value="1"/>
</dbReference>
<protein>
    <submittedName>
        <fullName evidence="3">Phosphatase PAP2 family protein</fullName>
    </submittedName>
</protein>
<feature type="domain" description="Phosphatidic acid phosphatase type 2/haloperoxidase" evidence="2">
    <location>
        <begin position="98"/>
        <end position="210"/>
    </location>
</feature>
<feature type="transmembrane region" description="Helical" evidence="1">
    <location>
        <begin position="64"/>
        <end position="89"/>
    </location>
</feature>
<dbReference type="Proteomes" id="UP001610631">
    <property type="component" value="Unassembled WGS sequence"/>
</dbReference>
<organism evidence="3 4">
    <name type="scientific">Streptomyces racemochromogenes</name>
    <dbReference type="NCBI Taxonomy" id="67353"/>
    <lineage>
        <taxon>Bacteria</taxon>
        <taxon>Bacillati</taxon>
        <taxon>Actinomycetota</taxon>
        <taxon>Actinomycetes</taxon>
        <taxon>Kitasatosporales</taxon>
        <taxon>Streptomycetaceae</taxon>
        <taxon>Streptomyces</taxon>
    </lineage>
</organism>
<reference evidence="3 4" key="1">
    <citation type="submission" date="2024-03" db="EMBL/GenBank/DDBJ databases">
        <title>Whole genome sequencing of Streptomyces racemochromogenes, to identify antimicrobial biosynthetic gene clusters.</title>
        <authorList>
            <person name="Suryawanshi P."/>
            <person name="Krishnaraj P.U."/>
            <person name="Arun Y.P."/>
            <person name="Suryawanshi M.P."/>
            <person name="Rakshit O."/>
        </authorList>
    </citation>
    <scope>NUCLEOTIDE SEQUENCE [LARGE SCALE GENOMIC DNA]</scope>
    <source>
        <strain evidence="3 4">AUDT626</strain>
    </source>
</reference>
<keyword evidence="1" id="KW-0812">Transmembrane</keyword>
<keyword evidence="1" id="KW-0472">Membrane</keyword>
<comment type="caution">
    <text evidence="3">The sequence shown here is derived from an EMBL/GenBank/DDBJ whole genome shotgun (WGS) entry which is preliminary data.</text>
</comment>
<dbReference type="InterPro" id="IPR036938">
    <property type="entry name" value="PAP2/HPO_sf"/>
</dbReference>
<evidence type="ECO:0000259" key="2">
    <source>
        <dbReference type="SMART" id="SM00014"/>
    </source>
</evidence>
<dbReference type="EMBL" id="JBBDHD010000016">
    <property type="protein sequence ID" value="MFH7595223.1"/>
    <property type="molecule type" value="Genomic_DNA"/>
</dbReference>
<feature type="transmembrane region" description="Helical" evidence="1">
    <location>
        <begin position="101"/>
        <end position="121"/>
    </location>
</feature>
<dbReference type="Gene3D" id="1.20.144.10">
    <property type="entry name" value="Phosphatidic acid phosphatase type 2/haloperoxidase"/>
    <property type="match status" value="1"/>
</dbReference>
<feature type="transmembrane region" description="Helical" evidence="1">
    <location>
        <begin position="168"/>
        <end position="189"/>
    </location>
</feature>